<dbReference type="AlphaFoldDB" id="A0A2P2IM55"/>
<proteinExistence type="predicted"/>
<protein>
    <submittedName>
        <fullName evidence="1">Uncharacterized protein</fullName>
    </submittedName>
</protein>
<sequence>MDLKDGKLEYLLLVQYCCLPINQSTLFQHTQNSYLLKLKVTVYGVLSFTSMN</sequence>
<accession>A0A2P2IM55</accession>
<organism evidence="1">
    <name type="scientific">Rhizophora mucronata</name>
    <name type="common">Asiatic mangrove</name>
    <dbReference type="NCBI Taxonomy" id="61149"/>
    <lineage>
        <taxon>Eukaryota</taxon>
        <taxon>Viridiplantae</taxon>
        <taxon>Streptophyta</taxon>
        <taxon>Embryophyta</taxon>
        <taxon>Tracheophyta</taxon>
        <taxon>Spermatophyta</taxon>
        <taxon>Magnoliopsida</taxon>
        <taxon>eudicotyledons</taxon>
        <taxon>Gunneridae</taxon>
        <taxon>Pentapetalae</taxon>
        <taxon>rosids</taxon>
        <taxon>fabids</taxon>
        <taxon>Malpighiales</taxon>
        <taxon>Rhizophoraceae</taxon>
        <taxon>Rhizophora</taxon>
    </lineage>
</organism>
<dbReference type="EMBL" id="GGEC01001770">
    <property type="protein sequence ID" value="MBW82253.1"/>
    <property type="molecule type" value="Transcribed_RNA"/>
</dbReference>
<name>A0A2P2IM55_RHIMU</name>
<evidence type="ECO:0000313" key="1">
    <source>
        <dbReference type="EMBL" id="MBW82253.1"/>
    </source>
</evidence>
<reference evidence="1" key="1">
    <citation type="submission" date="2018-02" db="EMBL/GenBank/DDBJ databases">
        <title>Rhizophora mucronata_Transcriptome.</title>
        <authorList>
            <person name="Meera S.P."/>
            <person name="Sreeshan A."/>
            <person name="Augustine A."/>
        </authorList>
    </citation>
    <scope>NUCLEOTIDE SEQUENCE</scope>
    <source>
        <tissue evidence="1">Leaf</tissue>
    </source>
</reference>